<evidence type="ECO:0000313" key="4">
    <source>
        <dbReference type="Proteomes" id="UP001219297"/>
    </source>
</evidence>
<dbReference type="InterPro" id="IPR043129">
    <property type="entry name" value="ATPase_NBD"/>
</dbReference>
<comment type="caution">
    <text evidence="3">The sequence shown here is derived from an EMBL/GenBank/DDBJ whole genome shotgun (WGS) entry which is preliminary data.</text>
</comment>
<dbReference type="EMBL" id="JARBHI010000008">
    <property type="protein sequence ID" value="MDE1656322.1"/>
    <property type="molecule type" value="Genomic_DNA"/>
</dbReference>
<comment type="similarity">
    <text evidence="1">Belongs to the ROK (NagC/XylR) family.</text>
</comment>
<evidence type="ECO:0000313" key="3">
    <source>
        <dbReference type="EMBL" id="MDE1656322.1"/>
    </source>
</evidence>
<protein>
    <submittedName>
        <fullName evidence="3">ROK family protein</fullName>
    </submittedName>
</protein>
<dbReference type="Pfam" id="PF00480">
    <property type="entry name" value="ROK"/>
    <property type="match status" value="1"/>
</dbReference>
<dbReference type="Gene3D" id="3.30.420.40">
    <property type="match status" value="2"/>
</dbReference>
<dbReference type="SUPFAM" id="SSF53067">
    <property type="entry name" value="Actin-like ATPase domain"/>
    <property type="match status" value="1"/>
</dbReference>
<accession>A0ABT5V5R7</accession>
<sequence length="310" mass="32629">MDPVSHAEPIARIPENEEPALPRGTAPLYASAPSPEDAATTTPAAAASGPRTFAVDCGGGGIKTALLDAAGTQIGPARRTPVRYPFSPADLENIIAADAAALRAEGADFERLTVGMPGMLRHGVVVYTPHYIRRAGPHTRLDPDMEAAWNGLDIRTALAARFSRPTLVLNDAEVAAAATVTGQGLEVVLTFGTGLGNAIVDNGVLAPHLEFSHAPLRWGLTYDDVIGEIERIRLGDAAWSRQVARAIESLYPVIRWDTLYLGGGNAARITDTVRERLSGSVVFIPNAAGMSGGVRAWDLVAASERARAEG</sequence>
<evidence type="ECO:0000256" key="1">
    <source>
        <dbReference type="ARBA" id="ARBA00006479"/>
    </source>
</evidence>
<organism evidence="3 4">
    <name type="scientific">Actinotignum sanguinis</name>
    <dbReference type="NCBI Taxonomy" id="1445614"/>
    <lineage>
        <taxon>Bacteria</taxon>
        <taxon>Bacillati</taxon>
        <taxon>Actinomycetota</taxon>
        <taxon>Actinomycetes</taxon>
        <taxon>Actinomycetales</taxon>
        <taxon>Actinomycetaceae</taxon>
        <taxon>Actinotignum</taxon>
    </lineage>
</organism>
<dbReference type="RefSeq" id="WP_274778489.1">
    <property type="nucleotide sequence ID" value="NZ_JARBHI010000008.1"/>
</dbReference>
<evidence type="ECO:0000256" key="2">
    <source>
        <dbReference type="SAM" id="MobiDB-lite"/>
    </source>
</evidence>
<name>A0ABT5V5R7_9ACTO</name>
<reference evidence="3 4" key="1">
    <citation type="submission" date="2023-02" db="EMBL/GenBank/DDBJ databases">
        <title>Defining the Infant Male Urobiome and Moving Towards Mechanisms in Urobiome Research.</title>
        <authorList>
            <person name="Reasoner S."/>
            <person name="Flores V."/>
            <person name="Van Horn G."/>
            <person name="Morales G."/>
            <person name="Peard L."/>
            <person name="Abelson B."/>
            <person name="Manuel C."/>
            <person name="Lee J."/>
            <person name="Baker B."/>
            <person name="Williams T."/>
            <person name="Schmitz J."/>
            <person name="Clayton D."/>
            <person name="Hadjifrangiskou M."/>
        </authorList>
    </citation>
    <scope>NUCLEOTIDE SEQUENCE [LARGE SCALE GENOMIC DNA]</scope>
    <source>
        <strain evidence="3 4">AS1053</strain>
    </source>
</reference>
<feature type="region of interest" description="Disordered" evidence="2">
    <location>
        <begin position="1"/>
        <end position="46"/>
    </location>
</feature>
<dbReference type="Proteomes" id="UP001219297">
    <property type="component" value="Unassembled WGS sequence"/>
</dbReference>
<keyword evidence="4" id="KW-1185">Reference proteome</keyword>
<dbReference type="InterPro" id="IPR000600">
    <property type="entry name" value="ROK"/>
</dbReference>
<proteinExistence type="inferred from homology"/>
<gene>
    <name evidence="3" type="ORF">PWJ81_04475</name>
</gene>
<feature type="compositionally biased region" description="Low complexity" evidence="2">
    <location>
        <begin position="30"/>
        <end position="46"/>
    </location>
</feature>